<dbReference type="AlphaFoldDB" id="A0A502DME1"/>
<proteinExistence type="predicted"/>
<feature type="compositionally biased region" description="Basic residues" evidence="1">
    <location>
        <begin position="47"/>
        <end position="59"/>
    </location>
</feature>
<evidence type="ECO:0000313" key="3">
    <source>
        <dbReference type="EMBL" id="TPG25840.1"/>
    </source>
</evidence>
<feature type="signal peptide" evidence="2">
    <location>
        <begin position="1"/>
        <end position="22"/>
    </location>
</feature>
<sequence length="201" mass="21114">MISKTFALIAAAALALPLVATAQTTASKPAAKAAAKPAAKPAATKTAAKKPTRQVTRRAAKAVEEVTPIDTSTDITLSEADLAVAQRVHTGKIQCELGADVTVTADDKKAGFFTVSTKGARYRMHPVESRTGAIRLEDPRAGAMWLQIANKSMLMNQKEGLRLADECMAPAQVAFAEEMKKNPPKSLFEGADAPASGVAKK</sequence>
<feature type="region of interest" description="Disordered" evidence="1">
    <location>
        <begin position="32"/>
        <end position="59"/>
    </location>
</feature>
<dbReference type="RefSeq" id="WP_140843213.1">
    <property type="nucleotide sequence ID" value="NZ_RCZI01000004.1"/>
</dbReference>
<feature type="compositionally biased region" description="Low complexity" evidence="1">
    <location>
        <begin position="32"/>
        <end position="46"/>
    </location>
</feature>
<keyword evidence="2" id="KW-0732">Signal</keyword>
<reference evidence="3 4" key="1">
    <citation type="journal article" date="2019" name="Environ. Microbiol.">
        <title>Species interactions and distinct microbial communities in high Arctic permafrost affected cryosols are associated with the CH4 and CO2 gas fluxes.</title>
        <authorList>
            <person name="Altshuler I."/>
            <person name="Hamel J."/>
            <person name="Turney S."/>
            <person name="Magnuson E."/>
            <person name="Levesque R."/>
            <person name="Greer C."/>
            <person name="Whyte L.G."/>
        </authorList>
    </citation>
    <scope>NUCLEOTIDE SEQUENCE [LARGE SCALE GENOMIC DNA]</scope>
    <source>
        <strain evidence="3 4">S06.C</strain>
    </source>
</reference>
<dbReference type="Proteomes" id="UP000319212">
    <property type="component" value="Unassembled WGS sequence"/>
</dbReference>
<evidence type="ECO:0000256" key="2">
    <source>
        <dbReference type="SAM" id="SignalP"/>
    </source>
</evidence>
<gene>
    <name evidence="3" type="ORF">EAH82_15615</name>
</gene>
<dbReference type="OrthoDB" id="5297272at2"/>
<evidence type="ECO:0000313" key="4">
    <source>
        <dbReference type="Proteomes" id="UP000319212"/>
    </source>
</evidence>
<comment type="caution">
    <text evidence="3">The sequence shown here is derived from an EMBL/GenBank/DDBJ whole genome shotgun (WGS) entry which is preliminary data.</text>
</comment>
<protein>
    <submittedName>
        <fullName evidence="3">Uncharacterized protein</fullName>
    </submittedName>
</protein>
<feature type="chain" id="PRO_5021295547" evidence="2">
    <location>
        <begin position="23"/>
        <end position="201"/>
    </location>
</feature>
<accession>A0A502DME1</accession>
<evidence type="ECO:0000256" key="1">
    <source>
        <dbReference type="SAM" id="MobiDB-lite"/>
    </source>
</evidence>
<dbReference type="EMBL" id="RCZI01000004">
    <property type="protein sequence ID" value="TPG25840.1"/>
    <property type="molecule type" value="Genomic_DNA"/>
</dbReference>
<organism evidence="3 4">
    <name type="scientific">Variovorax guangxiensis</name>
    <dbReference type="NCBI Taxonomy" id="1775474"/>
    <lineage>
        <taxon>Bacteria</taxon>
        <taxon>Pseudomonadati</taxon>
        <taxon>Pseudomonadota</taxon>
        <taxon>Betaproteobacteria</taxon>
        <taxon>Burkholderiales</taxon>
        <taxon>Comamonadaceae</taxon>
        <taxon>Variovorax</taxon>
    </lineage>
</organism>
<name>A0A502DME1_9BURK</name>